<dbReference type="Gene3D" id="3.10.310.30">
    <property type="match status" value="1"/>
</dbReference>
<dbReference type="AlphaFoldDB" id="A0A8J3B6H2"/>
<reference evidence="9" key="1">
    <citation type="journal article" date="2014" name="Int. J. Syst. Evol. Microbiol.">
        <title>Complete genome sequence of Corynebacterium casei LMG S-19264T (=DSM 44701T), isolated from a smear-ripened cheese.</title>
        <authorList>
            <consortium name="US DOE Joint Genome Institute (JGI-PGF)"/>
            <person name="Walter F."/>
            <person name="Albersmeier A."/>
            <person name="Kalinowski J."/>
            <person name="Ruckert C."/>
        </authorList>
    </citation>
    <scope>NUCLEOTIDE SEQUENCE</scope>
    <source>
        <strain evidence="9">JCM 14719</strain>
    </source>
</reference>
<evidence type="ECO:0000256" key="4">
    <source>
        <dbReference type="ARBA" id="ARBA00022989"/>
    </source>
</evidence>
<dbReference type="InterPro" id="IPR029787">
    <property type="entry name" value="Nucleotide_cyclase"/>
</dbReference>
<comment type="similarity">
    <text evidence="6">Belongs to the GdpP/PdeA phosphodiesterase family.</text>
</comment>
<evidence type="ECO:0000256" key="5">
    <source>
        <dbReference type="ARBA" id="ARBA00023136"/>
    </source>
</evidence>
<evidence type="ECO:0000256" key="7">
    <source>
        <dbReference type="PIRSR" id="PIRSR026583-50"/>
    </source>
</evidence>
<dbReference type="InterPro" id="IPR003156">
    <property type="entry name" value="DHHA1_dom"/>
</dbReference>
<dbReference type="InterPro" id="IPR051319">
    <property type="entry name" value="Oligoribo/pAp-PDE_c-di-AMP_PDE"/>
</dbReference>
<keyword evidence="2 6" id="KW-1003">Cell membrane</keyword>
<feature type="binding site" evidence="7">
    <location>
        <position position="344"/>
    </location>
    <ligand>
        <name>Mn(2+)</name>
        <dbReference type="ChEBI" id="CHEBI:29035"/>
        <label>1</label>
    </ligand>
</feature>
<dbReference type="EC" id="3.1.4.-" evidence="6"/>
<dbReference type="GO" id="GO:0003676">
    <property type="term" value="F:nucleic acid binding"/>
    <property type="evidence" value="ECO:0007669"/>
    <property type="project" value="UniProtKB-UniRule"/>
</dbReference>
<dbReference type="FunFam" id="3.90.1640.10:FF:000002">
    <property type="entry name" value="Cyclic-di-AMP phosphodiesterase"/>
    <property type="match status" value="1"/>
</dbReference>
<feature type="binding site" evidence="7">
    <location>
        <position position="441"/>
    </location>
    <ligand>
        <name>Mn(2+)</name>
        <dbReference type="ChEBI" id="CHEBI:29035"/>
        <label>2</label>
    </ligand>
</feature>
<dbReference type="Pfam" id="PF24898">
    <property type="entry name" value="GGDEF_GdpP"/>
    <property type="match status" value="1"/>
</dbReference>
<dbReference type="InterPro" id="IPR043128">
    <property type="entry name" value="Rev_trsase/Diguanyl_cyclase"/>
</dbReference>
<gene>
    <name evidence="9" type="ORF">GCM10007043_08790</name>
</gene>
<comment type="subcellular location">
    <subcellularLocation>
        <location evidence="1">Cell membrane</location>
        <topology evidence="1">Multi-pass membrane protein</topology>
    </subcellularLocation>
</comment>
<keyword evidence="3" id="KW-0812">Transmembrane</keyword>
<evidence type="ECO:0000256" key="3">
    <source>
        <dbReference type="ARBA" id="ARBA00022692"/>
    </source>
</evidence>
<protein>
    <recommendedName>
        <fullName evidence="6">Cyclic-di-AMP phosphodiesterase</fullName>
        <ecNumber evidence="6">3.1.4.-</ecNumber>
    </recommendedName>
</protein>
<dbReference type="SMART" id="SM00267">
    <property type="entry name" value="GGDEF"/>
    <property type="match status" value="1"/>
</dbReference>
<organism evidence="9 10">
    <name type="scientific">Calditerricola satsumensis</name>
    <dbReference type="NCBI Taxonomy" id="373054"/>
    <lineage>
        <taxon>Bacteria</taxon>
        <taxon>Bacillati</taxon>
        <taxon>Bacillota</taxon>
        <taxon>Bacilli</taxon>
        <taxon>Bacillales</taxon>
        <taxon>Bacillaceae</taxon>
        <taxon>Calditerricola</taxon>
    </lineage>
</organism>
<evidence type="ECO:0000256" key="1">
    <source>
        <dbReference type="ARBA" id="ARBA00004651"/>
    </source>
</evidence>
<dbReference type="InterPro" id="IPR014528">
    <property type="entry name" value="GdpP/PdeA"/>
</dbReference>
<dbReference type="GO" id="GO:0046872">
    <property type="term" value="F:metal ion binding"/>
    <property type="evidence" value="ECO:0007669"/>
    <property type="project" value="UniProtKB-KW"/>
</dbReference>
<dbReference type="SUPFAM" id="SSF64182">
    <property type="entry name" value="DHH phosphoesterases"/>
    <property type="match status" value="1"/>
</dbReference>
<feature type="binding site" evidence="7">
    <location>
        <position position="350"/>
    </location>
    <ligand>
        <name>Mn(2+)</name>
        <dbReference type="ChEBI" id="CHEBI:29035"/>
        <label>2</label>
    </ligand>
</feature>
<evidence type="ECO:0000256" key="2">
    <source>
        <dbReference type="ARBA" id="ARBA00022475"/>
    </source>
</evidence>
<dbReference type="InterPro" id="IPR049553">
    <property type="entry name" value="GdpP-like_PAS"/>
</dbReference>
<dbReference type="Pfam" id="PF01368">
    <property type="entry name" value="DHH"/>
    <property type="match status" value="1"/>
</dbReference>
<dbReference type="PIRSF" id="PIRSF026583">
    <property type="entry name" value="YybT"/>
    <property type="match status" value="1"/>
</dbReference>
<keyword evidence="4" id="KW-1133">Transmembrane helix</keyword>
<reference evidence="9" key="2">
    <citation type="submission" date="2020-09" db="EMBL/GenBank/DDBJ databases">
        <authorList>
            <person name="Sun Q."/>
            <person name="Ohkuma M."/>
        </authorList>
    </citation>
    <scope>NUCLEOTIDE SEQUENCE</scope>
    <source>
        <strain evidence="9">JCM 14719</strain>
    </source>
</reference>
<dbReference type="Proteomes" id="UP000637720">
    <property type="component" value="Unassembled WGS sequence"/>
</dbReference>
<feature type="domain" description="GGDEF" evidence="8">
    <location>
        <begin position="173"/>
        <end position="301"/>
    </location>
</feature>
<name>A0A8J3B6H2_9BACI</name>
<comment type="caution">
    <text evidence="9">The sequence shown here is derived from an EMBL/GenBank/DDBJ whole genome shotgun (WGS) entry which is preliminary data.</text>
</comment>
<feature type="binding site" evidence="7">
    <location>
        <position position="417"/>
    </location>
    <ligand>
        <name>Mn(2+)</name>
        <dbReference type="ChEBI" id="CHEBI:29035"/>
        <label>1</label>
    </ligand>
</feature>
<dbReference type="GO" id="GO:0016787">
    <property type="term" value="F:hydrolase activity"/>
    <property type="evidence" value="ECO:0007669"/>
    <property type="project" value="UniProtKB-UniRule"/>
</dbReference>
<feature type="binding site" evidence="7">
    <location>
        <position position="496"/>
    </location>
    <ligand>
        <name>Mn(2+)</name>
        <dbReference type="ChEBI" id="CHEBI:29035"/>
        <label>2</label>
    </ligand>
</feature>
<comment type="catalytic activity">
    <reaction evidence="6">
        <text>3',3'-c-di-AMP + H2O = 5'-O-phosphonoadenylyl-(3'-&gt;5')-adenosine + H(+)</text>
        <dbReference type="Rhea" id="RHEA:54420"/>
        <dbReference type="ChEBI" id="CHEBI:15377"/>
        <dbReference type="ChEBI" id="CHEBI:15378"/>
        <dbReference type="ChEBI" id="CHEBI:71500"/>
        <dbReference type="ChEBI" id="CHEBI:138171"/>
    </reaction>
</comment>
<evidence type="ECO:0000259" key="8">
    <source>
        <dbReference type="PROSITE" id="PS50887"/>
    </source>
</evidence>
<evidence type="ECO:0000313" key="10">
    <source>
        <dbReference type="Proteomes" id="UP000637720"/>
    </source>
</evidence>
<dbReference type="EMBL" id="BMOF01000012">
    <property type="protein sequence ID" value="GGJ97187.1"/>
    <property type="molecule type" value="Genomic_DNA"/>
</dbReference>
<dbReference type="GO" id="GO:0005886">
    <property type="term" value="C:plasma membrane"/>
    <property type="evidence" value="ECO:0007669"/>
    <property type="project" value="UniProtKB-SubCell"/>
</dbReference>
<keyword evidence="7" id="KW-0464">Manganese</keyword>
<dbReference type="InterPro" id="IPR038763">
    <property type="entry name" value="DHH_sf"/>
</dbReference>
<dbReference type="SUPFAM" id="SSF55073">
    <property type="entry name" value="Nucleotide cyclase"/>
    <property type="match status" value="1"/>
</dbReference>
<feature type="binding site" evidence="7">
    <location>
        <position position="348"/>
    </location>
    <ligand>
        <name>Mn(2+)</name>
        <dbReference type="ChEBI" id="CHEBI:29035"/>
        <label>1</label>
    </ligand>
</feature>
<comment type="function">
    <text evidence="6">Has phosphodiesterase (PDE) activity against cyclic-di-AMP (c-di-AMP).</text>
</comment>
<keyword evidence="7" id="KW-0479">Metal-binding</keyword>
<keyword evidence="10" id="KW-1185">Reference proteome</keyword>
<feature type="binding site" evidence="7">
    <location>
        <position position="417"/>
    </location>
    <ligand>
        <name>Mn(2+)</name>
        <dbReference type="ChEBI" id="CHEBI:29035"/>
        <label>2</label>
    </ligand>
</feature>
<dbReference type="Gene3D" id="3.90.1640.10">
    <property type="entry name" value="inorganic pyrophosphatase (n-terminal core)"/>
    <property type="match status" value="1"/>
</dbReference>
<dbReference type="PANTHER" id="PTHR47618">
    <property type="entry name" value="BIFUNCTIONAL OLIGORIBONUCLEASE AND PAP PHOSPHATASE NRNA"/>
    <property type="match status" value="1"/>
</dbReference>
<dbReference type="InterPro" id="IPR001667">
    <property type="entry name" value="DDH_dom"/>
</dbReference>
<dbReference type="PROSITE" id="PS50887">
    <property type="entry name" value="GGDEF"/>
    <property type="match status" value="1"/>
</dbReference>
<dbReference type="Gene3D" id="3.30.70.270">
    <property type="match status" value="1"/>
</dbReference>
<proteinExistence type="inferred from homology"/>
<dbReference type="Gene3D" id="3.30.450.20">
    <property type="entry name" value="PAS domain"/>
    <property type="match status" value="1"/>
</dbReference>
<dbReference type="PANTHER" id="PTHR47618:SF2">
    <property type="entry name" value="CYCLIC-DI-AMP PHOSPHODIESTERASE GDPP"/>
    <property type="match status" value="1"/>
</dbReference>
<sequence length="656" mass="72746">MPKFLLERWHGMHMRLAVLLCLALCVILTVYNWMLGLAGLAATVALALFVSRAERAFRADLKAYLETIQYRVKKAGDDVLATLPIGVALYSDSRKVEWANPAFGRLVERDRVIGEALEELLPVGDGVDWTRSGTHELAFHDRVYELTVHSEERMVLLADVTELCRLKKRYRDQRPVFAIIHLDNLDEVTQGMSEQQRGMLLSTVTAALTEWAGAHDLYLRRFASDKFFAVLNEAILSKLEQTRFDILDIVRELHVGNKIPITLSIGVAAEEESLAKLGQLAQSTLDIVLGRGGDQAAVRRGERIVFYGGKTNAVEKRTRVRARVISHALRDLILESENVLIMGHRCADMDAVGAAIGVLKMVQAAGREGYIVLDEVNPAIERLMDEVAKHEALHRSFVSPDEALDLAASWSLLVVVDTHRPSMVMAPELLEAVSRVVVIDHHRRGEEFVDHPVLIYMEPYASSTCELVTELLQYQSEKLTMDRLEASALLAGIVVDTRSFSMRTGARTFEAASFLRRHGADPAFVQHLLKEDPELYHKRVEIIKNAQILPGNIALCTCRTNDRYAQLVMSQAADELLSLRGVQASFVVNDKGDGTVHISARSLGDINVQVIMEKLGGGGHLTSAAAQLKNTTLDEAVERLKQAIRETVAEEGGNGS</sequence>
<keyword evidence="5 6" id="KW-0472">Membrane</keyword>
<evidence type="ECO:0000256" key="6">
    <source>
        <dbReference type="PIRNR" id="PIRNR026583"/>
    </source>
</evidence>
<keyword evidence="6" id="KW-0378">Hydrolase</keyword>
<dbReference type="Pfam" id="PF21370">
    <property type="entry name" value="PAS_GdpP"/>
    <property type="match status" value="1"/>
</dbReference>
<accession>A0A8J3B6H2</accession>
<comment type="cofactor">
    <cofactor evidence="7">
        <name>Mn(2+)</name>
        <dbReference type="ChEBI" id="CHEBI:29035"/>
    </cofactor>
    <text evidence="7">For phosphodiesterase activity, probably binds 2 Mn(2+) per subunit.</text>
</comment>
<evidence type="ECO:0000313" key="9">
    <source>
        <dbReference type="EMBL" id="GGJ97187.1"/>
    </source>
</evidence>
<dbReference type="Pfam" id="PF02272">
    <property type="entry name" value="DHHA1"/>
    <property type="match status" value="1"/>
</dbReference>
<dbReference type="RefSeq" id="WP_188816897.1">
    <property type="nucleotide sequence ID" value="NZ_BMOF01000012.1"/>
</dbReference>
<dbReference type="InterPro" id="IPR000160">
    <property type="entry name" value="GGDEF_dom"/>
</dbReference>